<gene>
    <name evidence="2" type="ORF">H9736_04420</name>
</gene>
<name>A0A9D2B777_9FIRM</name>
<reference evidence="2" key="1">
    <citation type="journal article" date="2021" name="PeerJ">
        <title>Extensive microbial diversity within the chicken gut microbiome revealed by metagenomics and culture.</title>
        <authorList>
            <person name="Gilroy R."/>
            <person name="Ravi A."/>
            <person name="Getino M."/>
            <person name="Pursley I."/>
            <person name="Horton D.L."/>
            <person name="Alikhan N.F."/>
            <person name="Baker D."/>
            <person name="Gharbi K."/>
            <person name="Hall N."/>
            <person name="Watson M."/>
            <person name="Adriaenssens E.M."/>
            <person name="Foster-Nyarko E."/>
            <person name="Jarju S."/>
            <person name="Secka A."/>
            <person name="Antonio M."/>
            <person name="Oren A."/>
            <person name="Chaudhuri R.R."/>
            <person name="La Ragione R."/>
            <person name="Hildebrand F."/>
            <person name="Pallen M.J."/>
        </authorList>
    </citation>
    <scope>NUCLEOTIDE SEQUENCE</scope>
    <source>
        <strain evidence="2">CHK188-5543</strain>
    </source>
</reference>
<dbReference type="InterPro" id="IPR025699">
    <property type="entry name" value="ABC2_memb-like"/>
</dbReference>
<feature type="transmembrane region" description="Helical" evidence="1">
    <location>
        <begin position="12"/>
        <end position="33"/>
    </location>
</feature>
<sequence length="210" mass="22826">MSEVTNLVRMDLWKIASLGKNLAVYVVVLLVFFQFQMGLVAPVLLLYLTTYILAYYDEQSKGVCLTGTLPVTRTQQVQAKYLLDLAVLAAALALGAAAFWVGQLLGIGGGQPPEQLWLMFVVGAVFIAVAQPMLLLFGPLKARWWIFGFYFVMFGAVAALASLTAEAPAWAWALVGGRLAPALGVALGWAALLVSYLAAARCYRRREFSD</sequence>
<comment type="caution">
    <text evidence="2">The sequence shown here is derived from an EMBL/GenBank/DDBJ whole genome shotgun (WGS) entry which is preliminary data.</text>
</comment>
<feature type="transmembrane region" description="Helical" evidence="1">
    <location>
        <begin position="169"/>
        <end position="199"/>
    </location>
</feature>
<proteinExistence type="predicted"/>
<dbReference type="AlphaFoldDB" id="A0A9D2B777"/>
<evidence type="ECO:0000256" key="1">
    <source>
        <dbReference type="SAM" id="Phobius"/>
    </source>
</evidence>
<reference evidence="2" key="2">
    <citation type="submission" date="2021-04" db="EMBL/GenBank/DDBJ databases">
        <authorList>
            <person name="Gilroy R."/>
        </authorList>
    </citation>
    <scope>NUCLEOTIDE SEQUENCE</scope>
    <source>
        <strain evidence="2">CHK188-5543</strain>
    </source>
</reference>
<keyword evidence="1" id="KW-0812">Transmembrane</keyword>
<protein>
    <submittedName>
        <fullName evidence="2">ABC-2 transporter permease</fullName>
    </submittedName>
</protein>
<dbReference type="Proteomes" id="UP000886800">
    <property type="component" value="Unassembled WGS sequence"/>
</dbReference>
<keyword evidence="1" id="KW-0472">Membrane</keyword>
<dbReference type="Pfam" id="PF13346">
    <property type="entry name" value="ABC2_membrane_5"/>
    <property type="match status" value="1"/>
</dbReference>
<feature type="transmembrane region" description="Helical" evidence="1">
    <location>
        <begin position="81"/>
        <end position="101"/>
    </location>
</feature>
<organism evidence="2 3">
    <name type="scientific">Candidatus Anaerotruncus excrementipullorum</name>
    <dbReference type="NCBI Taxonomy" id="2838465"/>
    <lineage>
        <taxon>Bacteria</taxon>
        <taxon>Bacillati</taxon>
        <taxon>Bacillota</taxon>
        <taxon>Clostridia</taxon>
        <taxon>Eubacteriales</taxon>
        <taxon>Oscillospiraceae</taxon>
        <taxon>Anaerotruncus</taxon>
    </lineage>
</organism>
<feature type="transmembrane region" description="Helical" evidence="1">
    <location>
        <begin position="39"/>
        <end position="56"/>
    </location>
</feature>
<keyword evidence="1" id="KW-1133">Transmembrane helix</keyword>
<feature type="transmembrane region" description="Helical" evidence="1">
    <location>
        <begin position="116"/>
        <end position="137"/>
    </location>
</feature>
<feature type="transmembrane region" description="Helical" evidence="1">
    <location>
        <begin position="144"/>
        <end position="163"/>
    </location>
</feature>
<evidence type="ECO:0000313" key="3">
    <source>
        <dbReference type="Proteomes" id="UP000886800"/>
    </source>
</evidence>
<evidence type="ECO:0000313" key="2">
    <source>
        <dbReference type="EMBL" id="HIX65473.1"/>
    </source>
</evidence>
<accession>A0A9D2B777</accession>
<dbReference type="EMBL" id="DXES01000095">
    <property type="protein sequence ID" value="HIX65473.1"/>
    <property type="molecule type" value="Genomic_DNA"/>
</dbReference>